<evidence type="ECO:0000313" key="1">
    <source>
        <dbReference type="EMBL" id="EFX79957.1"/>
    </source>
</evidence>
<dbReference type="KEGG" id="dpx:DAPPUDRAFT_244149"/>
<keyword evidence="2" id="KW-1185">Reference proteome</keyword>
<dbReference type="InParanoid" id="E9GKB4"/>
<dbReference type="AlphaFoldDB" id="E9GKB4"/>
<evidence type="ECO:0000313" key="2">
    <source>
        <dbReference type="Proteomes" id="UP000000305"/>
    </source>
</evidence>
<name>E9GKB4_DAPPU</name>
<dbReference type="Proteomes" id="UP000000305">
    <property type="component" value="Unassembled WGS sequence"/>
</dbReference>
<reference evidence="1 2" key="1">
    <citation type="journal article" date="2011" name="Science">
        <title>The ecoresponsive genome of Daphnia pulex.</title>
        <authorList>
            <person name="Colbourne J.K."/>
            <person name="Pfrender M.E."/>
            <person name="Gilbert D."/>
            <person name="Thomas W.K."/>
            <person name="Tucker A."/>
            <person name="Oakley T.H."/>
            <person name="Tokishita S."/>
            <person name="Aerts A."/>
            <person name="Arnold G.J."/>
            <person name="Basu M.K."/>
            <person name="Bauer D.J."/>
            <person name="Caceres C.E."/>
            <person name="Carmel L."/>
            <person name="Casola C."/>
            <person name="Choi J.H."/>
            <person name="Detter J.C."/>
            <person name="Dong Q."/>
            <person name="Dusheyko S."/>
            <person name="Eads B.D."/>
            <person name="Frohlich T."/>
            <person name="Geiler-Samerotte K.A."/>
            <person name="Gerlach D."/>
            <person name="Hatcher P."/>
            <person name="Jogdeo S."/>
            <person name="Krijgsveld J."/>
            <person name="Kriventseva E.V."/>
            <person name="Kultz D."/>
            <person name="Laforsch C."/>
            <person name="Lindquist E."/>
            <person name="Lopez J."/>
            <person name="Manak J.R."/>
            <person name="Muller J."/>
            <person name="Pangilinan J."/>
            <person name="Patwardhan R.P."/>
            <person name="Pitluck S."/>
            <person name="Pritham E.J."/>
            <person name="Rechtsteiner A."/>
            <person name="Rho M."/>
            <person name="Rogozin I.B."/>
            <person name="Sakarya O."/>
            <person name="Salamov A."/>
            <person name="Schaack S."/>
            <person name="Shapiro H."/>
            <person name="Shiga Y."/>
            <person name="Skalitzky C."/>
            <person name="Smith Z."/>
            <person name="Souvorov A."/>
            <person name="Sung W."/>
            <person name="Tang Z."/>
            <person name="Tsuchiya D."/>
            <person name="Tu H."/>
            <person name="Vos H."/>
            <person name="Wang M."/>
            <person name="Wolf Y.I."/>
            <person name="Yamagata H."/>
            <person name="Yamada T."/>
            <person name="Ye Y."/>
            <person name="Shaw J.R."/>
            <person name="Andrews J."/>
            <person name="Crease T.J."/>
            <person name="Tang H."/>
            <person name="Lucas S.M."/>
            <person name="Robertson H.M."/>
            <person name="Bork P."/>
            <person name="Koonin E.V."/>
            <person name="Zdobnov E.M."/>
            <person name="Grigoriev I.V."/>
            <person name="Lynch M."/>
            <person name="Boore J.L."/>
        </authorList>
    </citation>
    <scope>NUCLEOTIDE SEQUENCE [LARGE SCALE GENOMIC DNA]</scope>
</reference>
<proteinExistence type="predicted"/>
<sequence length="83" mass="9508">MVVVGRLAEFNGRFQLIVFQIAFDQHGLSQSRWLQPFHVANVHKMRRCPQQQQAVAMKPATENLATQGKILSNQTLVLWKLAH</sequence>
<accession>E9GKB4</accession>
<protein>
    <submittedName>
        <fullName evidence="1">Uncharacterized protein</fullName>
    </submittedName>
</protein>
<dbReference type="EMBL" id="GL732549">
    <property type="protein sequence ID" value="EFX79957.1"/>
    <property type="molecule type" value="Genomic_DNA"/>
</dbReference>
<organism evidence="1 2">
    <name type="scientific">Daphnia pulex</name>
    <name type="common">Water flea</name>
    <dbReference type="NCBI Taxonomy" id="6669"/>
    <lineage>
        <taxon>Eukaryota</taxon>
        <taxon>Metazoa</taxon>
        <taxon>Ecdysozoa</taxon>
        <taxon>Arthropoda</taxon>
        <taxon>Crustacea</taxon>
        <taxon>Branchiopoda</taxon>
        <taxon>Diplostraca</taxon>
        <taxon>Cladocera</taxon>
        <taxon>Anomopoda</taxon>
        <taxon>Daphniidae</taxon>
        <taxon>Daphnia</taxon>
    </lineage>
</organism>
<gene>
    <name evidence="1" type="ORF">DAPPUDRAFT_244149</name>
</gene>
<dbReference type="HOGENOM" id="CLU_2544883_0_0_1"/>